<dbReference type="Proteomes" id="UP001172083">
    <property type="component" value="Unassembled WGS sequence"/>
</dbReference>
<dbReference type="InterPro" id="IPR002109">
    <property type="entry name" value="Glutaredoxin"/>
</dbReference>
<proteinExistence type="predicted"/>
<dbReference type="Gene3D" id="3.40.30.10">
    <property type="entry name" value="Glutaredoxin"/>
    <property type="match status" value="1"/>
</dbReference>
<dbReference type="InterPro" id="IPR036249">
    <property type="entry name" value="Thioredoxin-like_sf"/>
</dbReference>
<evidence type="ECO:0000313" key="2">
    <source>
        <dbReference type="EMBL" id="MDN5211798.1"/>
    </source>
</evidence>
<feature type="domain" description="Glutaredoxin" evidence="1">
    <location>
        <begin position="6"/>
        <end position="65"/>
    </location>
</feature>
<evidence type="ECO:0000259" key="1">
    <source>
        <dbReference type="Pfam" id="PF00462"/>
    </source>
</evidence>
<evidence type="ECO:0000313" key="3">
    <source>
        <dbReference type="Proteomes" id="UP001172083"/>
    </source>
</evidence>
<sequence>MSKIVIKLYGTGWCSKSANLRNYLQSKWIEFEDYNVETDQKAAEDVKNLYQGKLKFPTVIIGDEHLKNPSIPELNALLEKYQLL</sequence>
<protein>
    <submittedName>
        <fullName evidence="2">Glutaredoxin family protein</fullName>
    </submittedName>
</protein>
<dbReference type="EMBL" id="JAUJEB010000001">
    <property type="protein sequence ID" value="MDN5211798.1"/>
    <property type="molecule type" value="Genomic_DNA"/>
</dbReference>
<reference evidence="2" key="1">
    <citation type="submission" date="2023-06" db="EMBL/GenBank/DDBJ databases">
        <title>Genomic of Agaribacillus aureum.</title>
        <authorList>
            <person name="Wang G."/>
        </authorList>
    </citation>
    <scope>NUCLEOTIDE SEQUENCE</scope>
    <source>
        <strain evidence="2">BMA12</strain>
    </source>
</reference>
<accession>A0ABT8L278</accession>
<dbReference type="RefSeq" id="WP_346757126.1">
    <property type="nucleotide sequence ID" value="NZ_JAUJEB010000001.1"/>
</dbReference>
<dbReference type="CDD" id="cd02976">
    <property type="entry name" value="NrdH"/>
    <property type="match status" value="1"/>
</dbReference>
<dbReference type="Pfam" id="PF00462">
    <property type="entry name" value="Glutaredoxin"/>
    <property type="match status" value="1"/>
</dbReference>
<dbReference type="PROSITE" id="PS51354">
    <property type="entry name" value="GLUTAREDOXIN_2"/>
    <property type="match status" value="1"/>
</dbReference>
<comment type="caution">
    <text evidence="2">The sequence shown here is derived from an EMBL/GenBank/DDBJ whole genome shotgun (WGS) entry which is preliminary data.</text>
</comment>
<keyword evidence="3" id="KW-1185">Reference proteome</keyword>
<organism evidence="2 3">
    <name type="scientific">Agaribacillus aureus</name>
    <dbReference type="NCBI Taxonomy" id="3051825"/>
    <lineage>
        <taxon>Bacteria</taxon>
        <taxon>Pseudomonadati</taxon>
        <taxon>Bacteroidota</taxon>
        <taxon>Cytophagia</taxon>
        <taxon>Cytophagales</taxon>
        <taxon>Splendidivirgaceae</taxon>
        <taxon>Agaribacillus</taxon>
    </lineage>
</organism>
<dbReference type="SUPFAM" id="SSF52833">
    <property type="entry name" value="Thioredoxin-like"/>
    <property type="match status" value="1"/>
</dbReference>
<gene>
    <name evidence="2" type="ORF">QQ020_07040</name>
</gene>
<name>A0ABT8L278_9BACT</name>